<dbReference type="Pfam" id="PF07715">
    <property type="entry name" value="Plug"/>
    <property type="match status" value="1"/>
</dbReference>
<dbReference type="PROSITE" id="PS00018">
    <property type="entry name" value="EF_HAND_1"/>
    <property type="match status" value="1"/>
</dbReference>
<evidence type="ECO:0000256" key="8">
    <source>
        <dbReference type="SAM" id="SignalP"/>
    </source>
</evidence>
<keyword evidence="10" id="KW-0675">Receptor</keyword>
<dbReference type="InterPro" id="IPR036942">
    <property type="entry name" value="Beta-barrel_TonB_sf"/>
</dbReference>
<comment type="subcellular location">
    <subcellularLocation>
        <location evidence="1 7">Cell outer membrane</location>
        <topology evidence="1 7">Multi-pass membrane protein</topology>
    </subcellularLocation>
</comment>
<dbReference type="Pfam" id="PF13715">
    <property type="entry name" value="CarbopepD_reg_2"/>
    <property type="match status" value="1"/>
</dbReference>
<name>A0ABR6Y1L2_9FLAO</name>
<evidence type="ECO:0000259" key="9">
    <source>
        <dbReference type="Pfam" id="PF07715"/>
    </source>
</evidence>
<evidence type="ECO:0000256" key="5">
    <source>
        <dbReference type="ARBA" id="ARBA00023136"/>
    </source>
</evidence>
<dbReference type="Gene3D" id="2.60.40.1120">
    <property type="entry name" value="Carboxypeptidase-like, regulatory domain"/>
    <property type="match status" value="1"/>
</dbReference>
<evidence type="ECO:0000256" key="6">
    <source>
        <dbReference type="ARBA" id="ARBA00023237"/>
    </source>
</evidence>
<evidence type="ECO:0000256" key="7">
    <source>
        <dbReference type="PROSITE-ProRule" id="PRU01360"/>
    </source>
</evidence>
<feature type="chain" id="PRO_5045164236" evidence="8">
    <location>
        <begin position="21"/>
        <end position="1027"/>
    </location>
</feature>
<dbReference type="RefSeq" id="WP_186845656.1">
    <property type="nucleotide sequence ID" value="NZ_JACOME010000002.1"/>
</dbReference>
<keyword evidence="3 7" id="KW-1134">Transmembrane beta strand</keyword>
<dbReference type="EMBL" id="JACOME010000002">
    <property type="protein sequence ID" value="MBC3846544.1"/>
    <property type="molecule type" value="Genomic_DNA"/>
</dbReference>
<keyword evidence="2 7" id="KW-0813">Transport</keyword>
<dbReference type="NCBIfam" id="TIGR04056">
    <property type="entry name" value="OMP_RagA_SusC"/>
    <property type="match status" value="1"/>
</dbReference>
<dbReference type="InterPro" id="IPR037066">
    <property type="entry name" value="Plug_dom_sf"/>
</dbReference>
<proteinExistence type="inferred from homology"/>
<feature type="signal peptide" evidence="8">
    <location>
        <begin position="1"/>
        <end position="20"/>
    </location>
</feature>
<dbReference type="InterPro" id="IPR023996">
    <property type="entry name" value="TonB-dep_OMP_SusC/RagA"/>
</dbReference>
<dbReference type="InterPro" id="IPR023997">
    <property type="entry name" value="TonB-dep_OMP_SusC/RagA_CS"/>
</dbReference>
<keyword evidence="8" id="KW-0732">Signal</keyword>
<sequence>MKNKLIFLFILTISTSFLFAQTVVTGTVRLSEDNSPLPGVSVIVKGTNVGAVTDFDGVYSITVPSNENILVFSYLGYKTQEIAIDGKLQVNCVLVEDLNELNEVVLIGYGAAKKTDVTGAVSSITSKSIEDRPIVRVEQALQGQIAGVSVRATTGELGAPLSISVRGGTSISAGTEPLYIVDGFPAEDISDLVPADIKSISVLKDASQAAIYGSRGANGVVIITTRTGESGKTKFTLNSYYGIQTVERKIDLLTAEEWIDINREVKNKAWVNLGIQRGIPYTADDSYDYRLSQLGGEVNTNYVSDPRWDTGEGLTYVDWQDELFRAAGIQEHQITASGGSENIKYYISGTILSQEGIIPYTDYQRLNFRSNINVKFNEKLSLAFNVSPTTSINTGGGTSGKDAQVHYALEMAPVVEEDAGINTGSYPYPTYQWAGSKTSPIAYLRELHQKDRQMSVRTNISLNYEIIKGLNARAEGSYYGASRTFHRYIPTRIASRNTNEEEGSLSNARLDTYRDNKYVAQGILSYDKTLGKHSFGALVGSAIESRWRDASRQIHNQINNDVLVTFNEVTSNVRTSYYQFSQDRLLSFFGRVNYNYDDRYLFSGSIRRDGSSRFGKNNFYGVFPSFSVGWRVDKESFMENVNSISMLKFRYGFGETGNNSIPLYRAFGNIATANYSFNEGVNFGNAIGSIENTDLGWEKTLSSNIGIDLGLFKNRVFLSVDYYDKKTSGMLLDVPVALSTGFSSGYTNIGAMRNKGYEIELTTKNLVNEFKWNTNLNFSHNKNEIEALGPNGTPIPTGFQNRTQIHQIGSAAFSYYMYDAIGVYKNQEEVDNLPSMANTIPGDVRYRDVNKDGVINEEDITIVGSPQPDFYWGFTNSFSYKFLDLSILIQGQQGGEVYGLIGRAIDNPSGATLHNRPAHWKNRWRSETDTGDGVTPRIDGTTAGLYDSRWLYDATYWKIKNITLSATLPENIIEGIDKFRVYVSADNVFMVDNYDIGFSPEALNTDGGDYGGYPLSRVISIGINLEF</sequence>
<keyword evidence="4 7" id="KW-0812">Transmembrane</keyword>
<keyword evidence="6 7" id="KW-0998">Cell outer membrane</keyword>
<dbReference type="NCBIfam" id="TIGR04057">
    <property type="entry name" value="SusC_RagA_signa"/>
    <property type="match status" value="1"/>
</dbReference>
<comment type="caution">
    <text evidence="10">The sequence shown here is derived from an EMBL/GenBank/DDBJ whole genome shotgun (WGS) entry which is preliminary data.</text>
</comment>
<dbReference type="InterPro" id="IPR018247">
    <property type="entry name" value="EF_Hand_1_Ca_BS"/>
</dbReference>
<organism evidence="10 11">
    <name type="scientific">Winogradskyella echinorum</name>
    <dbReference type="NCBI Taxonomy" id="538189"/>
    <lineage>
        <taxon>Bacteria</taxon>
        <taxon>Pseudomonadati</taxon>
        <taxon>Bacteroidota</taxon>
        <taxon>Flavobacteriia</taxon>
        <taxon>Flavobacteriales</taxon>
        <taxon>Flavobacteriaceae</taxon>
        <taxon>Winogradskyella</taxon>
    </lineage>
</organism>
<comment type="similarity">
    <text evidence="7">Belongs to the TonB-dependent receptor family.</text>
</comment>
<keyword evidence="5 7" id="KW-0472">Membrane</keyword>
<dbReference type="PROSITE" id="PS52016">
    <property type="entry name" value="TONB_DEPENDENT_REC_3"/>
    <property type="match status" value="1"/>
</dbReference>
<dbReference type="Gene3D" id="2.170.130.10">
    <property type="entry name" value="TonB-dependent receptor, plug domain"/>
    <property type="match status" value="1"/>
</dbReference>
<dbReference type="InterPro" id="IPR039426">
    <property type="entry name" value="TonB-dep_rcpt-like"/>
</dbReference>
<evidence type="ECO:0000256" key="2">
    <source>
        <dbReference type="ARBA" id="ARBA00022448"/>
    </source>
</evidence>
<reference evidence="10 11" key="1">
    <citation type="submission" date="2020-08" db="EMBL/GenBank/DDBJ databases">
        <title>Winogradskyella ouciana sp. nov., isolated from the hadal seawater of the Mariana Trench.</title>
        <authorList>
            <person name="He X."/>
        </authorList>
    </citation>
    <scope>NUCLEOTIDE SEQUENCE [LARGE SCALE GENOMIC DNA]</scope>
    <source>
        <strain evidence="10 11">KCTC 22026</strain>
    </source>
</reference>
<dbReference type="Gene3D" id="2.40.170.20">
    <property type="entry name" value="TonB-dependent receptor, beta-barrel domain"/>
    <property type="match status" value="1"/>
</dbReference>
<evidence type="ECO:0000256" key="3">
    <source>
        <dbReference type="ARBA" id="ARBA00022452"/>
    </source>
</evidence>
<keyword evidence="11" id="KW-1185">Reference proteome</keyword>
<evidence type="ECO:0000313" key="11">
    <source>
        <dbReference type="Proteomes" id="UP000607435"/>
    </source>
</evidence>
<evidence type="ECO:0000313" key="10">
    <source>
        <dbReference type="EMBL" id="MBC3846544.1"/>
    </source>
</evidence>
<accession>A0ABR6Y1L2</accession>
<evidence type="ECO:0000256" key="1">
    <source>
        <dbReference type="ARBA" id="ARBA00004571"/>
    </source>
</evidence>
<gene>
    <name evidence="10" type="ORF">H6H04_09140</name>
</gene>
<dbReference type="SUPFAM" id="SSF56935">
    <property type="entry name" value="Porins"/>
    <property type="match status" value="1"/>
</dbReference>
<dbReference type="Proteomes" id="UP000607435">
    <property type="component" value="Unassembled WGS sequence"/>
</dbReference>
<protein>
    <submittedName>
        <fullName evidence="10">TonB-dependent receptor</fullName>
    </submittedName>
</protein>
<dbReference type="InterPro" id="IPR012910">
    <property type="entry name" value="Plug_dom"/>
</dbReference>
<dbReference type="InterPro" id="IPR008969">
    <property type="entry name" value="CarboxyPept-like_regulatory"/>
</dbReference>
<feature type="domain" description="TonB-dependent receptor plug" evidence="9">
    <location>
        <begin position="114"/>
        <end position="220"/>
    </location>
</feature>
<evidence type="ECO:0000256" key="4">
    <source>
        <dbReference type="ARBA" id="ARBA00022692"/>
    </source>
</evidence>
<dbReference type="SUPFAM" id="SSF49464">
    <property type="entry name" value="Carboxypeptidase regulatory domain-like"/>
    <property type="match status" value="1"/>
</dbReference>